<evidence type="ECO:0000256" key="1">
    <source>
        <dbReference type="SAM" id="Coils"/>
    </source>
</evidence>
<comment type="caution">
    <text evidence="3">The sequence shown here is derived from an EMBL/GenBank/DDBJ whole genome shotgun (WGS) entry which is preliminary data.</text>
</comment>
<keyword evidence="4" id="KW-1185">Reference proteome</keyword>
<evidence type="ECO:0000313" key="3">
    <source>
        <dbReference type="EMBL" id="KPN29976.1"/>
    </source>
</evidence>
<name>A0A0P7GWS0_9EURY</name>
<protein>
    <submittedName>
        <fullName evidence="3">Uncharacterized protein</fullName>
    </submittedName>
</protein>
<proteinExistence type="predicted"/>
<gene>
    <name evidence="3" type="ORF">SY89_00696</name>
</gene>
<feature type="region of interest" description="Disordered" evidence="2">
    <location>
        <begin position="46"/>
        <end position="66"/>
    </location>
</feature>
<dbReference type="Proteomes" id="UP000050535">
    <property type="component" value="Unassembled WGS sequence"/>
</dbReference>
<evidence type="ECO:0000256" key="2">
    <source>
        <dbReference type="SAM" id="MobiDB-lite"/>
    </source>
</evidence>
<keyword evidence="1" id="KW-0175">Coiled coil</keyword>
<dbReference type="STRING" id="699431.SY89_00696"/>
<dbReference type="EMBL" id="LGUC01000001">
    <property type="protein sequence ID" value="KPN29976.1"/>
    <property type="molecule type" value="Genomic_DNA"/>
</dbReference>
<feature type="coiled-coil region" evidence="1">
    <location>
        <begin position="68"/>
        <end position="95"/>
    </location>
</feature>
<evidence type="ECO:0000313" key="4">
    <source>
        <dbReference type="Proteomes" id="UP000050535"/>
    </source>
</evidence>
<reference evidence="4" key="1">
    <citation type="submission" date="2013-11" db="EMBL/GenBank/DDBJ databases">
        <authorList>
            <person name="Hoang H.T."/>
            <person name="Killian M.L."/>
            <person name="Madson D.M."/>
            <person name="Arruda P.H.E."/>
            <person name="Sun D."/>
            <person name="Schwartz K.J."/>
            <person name="Yoon K."/>
        </authorList>
    </citation>
    <scope>NUCLEOTIDE SEQUENCE [LARGE SCALE GENOMIC DNA]</scope>
    <source>
        <strain evidence="4">CDK2</strain>
    </source>
</reference>
<organism evidence="3 4">
    <name type="scientific">Halolamina pelagica</name>
    <dbReference type="NCBI Taxonomy" id="699431"/>
    <lineage>
        <taxon>Archaea</taxon>
        <taxon>Methanobacteriati</taxon>
        <taxon>Methanobacteriota</taxon>
        <taxon>Stenosarchaea group</taxon>
        <taxon>Halobacteria</taxon>
        <taxon>Halobacteriales</taxon>
        <taxon>Haloferacaceae</taxon>
    </lineage>
</organism>
<sequence>MGRTQLNIRMDAEEKEEWDEYREQARWADSLTDFVKTAVREKIERMDSEGGDFEVPEVDASGGGVANSGEVLERIQDLRNDMQDLESEVSGAVDAVHAQQGVDPDLAPELYQALPVGEEDAMTAEDLAHKTGHKEAAVRFALENLRRSDGLGVTNVVEVEDQRGNVTTSVG</sequence>
<dbReference type="AlphaFoldDB" id="A0A0P7GWS0"/>
<accession>A0A0P7GWS0</accession>